<protein>
    <recommendedName>
        <fullName evidence="4">Retrotransposon gag domain-containing protein</fullName>
    </recommendedName>
</protein>
<evidence type="ECO:0000256" key="1">
    <source>
        <dbReference type="SAM" id="MobiDB-lite"/>
    </source>
</evidence>
<reference evidence="2" key="1">
    <citation type="submission" date="2018-05" db="EMBL/GenBank/DDBJ databases">
        <title>Draft genome of Mucuna pruriens seed.</title>
        <authorList>
            <person name="Nnadi N.E."/>
            <person name="Vos R."/>
            <person name="Hasami M.H."/>
            <person name="Devisetty U.K."/>
            <person name="Aguiy J.C."/>
        </authorList>
    </citation>
    <scope>NUCLEOTIDE SEQUENCE [LARGE SCALE GENOMIC DNA]</scope>
    <source>
        <strain evidence="2">JCA_2017</strain>
    </source>
</reference>
<accession>A0A371G675</accession>
<dbReference type="Proteomes" id="UP000257109">
    <property type="component" value="Unassembled WGS sequence"/>
</dbReference>
<evidence type="ECO:0008006" key="4">
    <source>
        <dbReference type="Google" id="ProtNLM"/>
    </source>
</evidence>
<feature type="non-terminal residue" evidence="2">
    <location>
        <position position="100"/>
    </location>
</feature>
<name>A0A371G675_MUCPR</name>
<feature type="non-terminal residue" evidence="2">
    <location>
        <position position="1"/>
    </location>
</feature>
<keyword evidence="3" id="KW-1185">Reference proteome</keyword>
<proteinExistence type="predicted"/>
<dbReference type="AlphaFoldDB" id="A0A371G675"/>
<dbReference type="OrthoDB" id="1934635at2759"/>
<gene>
    <name evidence="2" type="ORF">CR513_32683</name>
</gene>
<sequence length="100" mass="12173">NLEEENKGEESIEAKSFERPITRGRRHGEEEKEENPIPPMRVMVVLKKERKVVRRIRNSPRHREMERVRVATFKFRGYALVWWNQMQQDITSRRRPMINS</sequence>
<comment type="caution">
    <text evidence="2">The sequence shown here is derived from an EMBL/GenBank/DDBJ whole genome shotgun (WGS) entry which is preliminary data.</text>
</comment>
<organism evidence="2 3">
    <name type="scientific">Mucuna pruriens</name>
    <name type="common">Velvet bean</name>
    <name type="synonym">Dolichos pruriens</name>
    <dbReference type="NCBI Taxonomy" id="157652"/>
    <lineage>
        <taxon>Eukaryota</taxon>
        <taxon>Viridiplantae</taxon>
        <taxon>Streptophyta</taxon>
        <taxon>Embryophyta</taxon>
        <taxon>Tracheophyta</taxon>
        <taxon>Spermatophyta</taxon>
        <taxon>Magnoliopsida</taxon>
        <taxon>eudicotyledons</taxon>
        <taxon>Gunneridae</taxon>
        <taxon>Pentapetalae</taxon>
        <taxon>rosids</taxon>
        <taxon>fabids</taxon>
        <taxon>Fabales</taxon>
        <taxon>Fabaceae</taxon>
        <taxon>Papilionoideae</taxon>
        <taxon>50 kb inversion clade</taxon>
        <taxon>NPAAA clade</taxon>
        <taxon>indigoferoid/millettioid clade</taxon>
        <taxon>Phaseoleae</taxon>
        <taxon>Mucuna</taxon>
    </lineage>
</organism>
<dbReference type="EMBL" id="QJKJ01006636">
    <property type="protein sequence ID" value="RDX86037.1"/>
    <property type="molecule type" value="Genomic_DNA"/>
</dbReference>
<feature type="compositionally biased region" description="Basic and acidic residues" evidence="1">
    <location>
        <begin position="1"/>
        <end position="21"/>
    </location>
</feature>
<evidence type="ECO:0000313" key="2">
    <source>
        <dbReference type="EMBL" id="RDX86037.1"/>
    </source>
</evidence>
<feature type="region of interest" description="Disordered" evidence="1">
    <location>
        <begin position="1"/>
        <end position="39"/>
    </location>
</feature>
<evidence type="ECO:0000313" key="3">
    <source>
        <dbReference type="Proteomes" id="UP000257109"/>
    </source>
</evidence>